<evidence type="ECO:0000259" key="7">
    <source>
        <dbReference type="PROSITE" id="PS50026"/>
    </source>
</evidence>
<feature type="region of interest" description="Disordered" evidence="4">
    <location>
        <begin position="1844"/>
        <end position="1871"/>
    </location>
</feature>
<dbReference type="CDD" id="cd00037">
    <property type="entry name" value="CLECT"/>
    <property type="match status" value="1"/>
</dbReference>
<dbReference type="PROSITE" id="PS51233">
    <property type="entry name" value="VWFD"/>
    <property type="match status" value="1"/>
</dbReference>
<dbReference type="Pfam" id="PF26129">
    <property type="entry name" value="Vwde"/>
    <property type="match status" value="1"/>
</dbReference>
<dbReference type="Pfam" id="PF00094">
    <property type="entry name" value="VWD"/>
    <property type="match status" value="1"/>
</dbReference>
<dbReference type="RefSeq" id="XP_013403177.1">
    <property type="nucleotide sequence ID" value="XM_013547723.1"/>
</dbReference>
<feature type="domain" description="SMB" evidence="9">
    <location>
        <begin position="158"/>
        <end position="203"/>
    </location>
</feature>
<dbReference type="SMART" id="SM00216">
    <property type="entry name" value="VWD"/>
    <property type="match status" value="1"/>
</dbReference>
<evidence type="ECO:0000313" key="11">
    <source>
        <dbReference type="Proteomes" id="UP000085678"/>
    </source>
</evidence>
<feature type="signal peptide" evidence="6">
    <location>
        <begin position="1"/>
        <end position="29"/>
    </location>
</feature>
<evidence type="ECO:0000313" key="12">
    <source>
        <dbReference type="RefSeq" id="XP_013403177.1"/>
    </source>
</evidence>
<feature type="domain" description="C-type lectin" evidence="8">
    <location>
        <begin position="33"/>
        <end position="138"/>
    </location>
</feature>
<feature type="transmembrane region" description="Helical" evidence="5">
    <location>
        <begin position="1766"/>
        <end position="1794"/>
    </location>
</feature>
<dbReference type="PROSITE" id="PS50041">
    <property type="entry name" value="C_TYPE_LECTIN_2"/>
    <property type="match status" value="1"/>
</dbReference>
<dbReference type="SMART" id="SM00034">
    <property type="entry name" value="CLECT"/>
    <property type="match status" value="1"/>
</dbReference>
<dbReference type="InterPro" id="IPR001846">
    <property type="entry name" value="VWF_type-D"/>
</dbReference>
<dbReference type="Pfam" id="PF23283">
    <property type="entry name" value="D8C_UMOD"/>
    <property type="match status" value="1"/>
</dbReference>
<dbReference type="InterPro" id="IPR016187">
    <property type="entry name" value="CTDL_fold"/>
</dbReference>
<dbReference type="KEGG" id="lak:106168596"/>
<keyword evidence="2 3" id="KW-1015">Disulfide bond</keyword>
<feature type="domain" description="VWFD" evidence="10">
    <location>
        <begin position="617"/>
        <end position="807"/>
    </location>
</feature>
<dbReference type="InterPro" id="IPR057774">
    <property type="entry name" value="D8C_UMOD/GP2/OIT3-like"/>
</dbReference>
<dbReference type="PROSITE" id="PS50958">
    <property type="entry name" value="SMB_2"/>
    <property type="match status" value="1"/>
</dbReference>
<feature type="disulfide bond" evidence="3">
    <location>
        <begin position="1016"/>
        <end position="1025"/>
    </location>
</feature>
<keyword evidence="1 6" id="KW-0732">Signal</keyword>
<dbReference type="InterPro" id="IPR001212">
    <property type="entry name" value="Somatomedin_B_dom"/>
</dbReference>
<evidence type="ECO:0000259" key="9">
    <source>
        <dbReference type="PROSITE" id="PS50958"/>
    </source>
</evidence>
<protein>
    <submittedName>
        <fullName evidence="12">Uncharacterized protein LOC106168596</fullName>
    </submittedName>
</protein>
<keyword evidence="5" id="KW-0472">Membrane</keyword>
<feature type="chain" id="PRO_5010240953" evidence="6">
    <location>
        <begin position="30"/>
        <end position="1888"/>
    </location>
</feature>
<reference evidence="12" key="1">
    <citation type="submission" date="2025-08" db="UniProtKB">
        <authorList>
            <consortium name="RefSeq"/>
        </authorList>
    </citation>
    <scope>IDENTIFICATION</scope>
    <source>
        <tissue evidence="12">Gonads</tissue>
    </source>
</reference>
<dbReference type="PROSITE" id="PS00524">
    <property type="entry name" value="SMB_1"/>
    <property type="match status" value="1"/>
</dbReference>
<evidence type="ECO:0000256" key="1">
    <source>
        <dbReference type="ARBA" id="ARBA00022729"/>
    </source>
</evidence>
<organism evidence="11 12">
    <name type="scientific">Lingula anatina</name>
    <name type="common">Brachiopod</name>
    <name type="synonym">Lingula unguis</name>
    <dbReference type="NCBI Taxonomy" id="7574"/>
    <lineage>
        <taxon>Eukaryota</taxon>
        <taxon>Metazoa</taxon>
        <taxon>Spiralia</taxon>
        <taxon>Lophotrochozoa</taxon>
        <taxon>Brachiopoda</taxon>
        <taxon>Linguliformea</taxon>
        <taxon>Lingulata</taxon>
        <taxon>Lingulida</taxon>
        <taxon>Linguloidea</taxon>
        <taxon>Lingulidae</taxon>
        <taxon>Lingula</taxon>
    </lineage>
</organism>
<dbReference type="PROSITE" id="PS01186">
    <property type="entry name" value="EGF_2"/>
    <property type="match status" value="1"/>
</dbReference>
<sequence>MEGGLGSQRYGKIIFLVLTVFSVWSAAQSSKCRGNVCYIEDPSFTDFQSARQRCQSFGGDVVMVDTLEERRLLTEICLRSNYTAPYLLMGATYSSEQWVWFTGEAVSPAVMSWAVGQPEDPSTQPYLCIDSTTGIWHDCASDLEGVLCETKRSSLCLGLGCCSGQNNSCYVNLPILGSCYCDEHCLRANDCCEDYVDTCVVIDECFAYTTVTGEISRSSMYHKNSVQAVACDDEIDHGWFRFDMITGNDMPVTCHFEGDCGTDNPIWLNGSLPSAADGVINRTACVKNSTVCCAKTYDIQIKNCSTYNVYHLPPVTQCPERYCIGDKALCPPGTVSEDGFEPGCSDNFPNITQQPDIQVDERVVRYTLGNIPKKELMFTCLPYYDEVPPERLSQLVFDVEWYIDSQLVHEEDSVNVTDLPAQLRESVWLSKSITLGFQVKCRVKGKYVQDGQQVGARSLAVESPEFFAGIKVLNSSDFPIRMKENDPNPAIIAFQPTVPILCTDSPSHGLFCEDIFLQVEVRIPQQWKQALCPSEGGVSQIQQVVVEACGIEINAKYWNKTVTLKIAPVIDGIYDGNQITKVLLSTAEFNDHQAWSNYRLPDIPVLVVDADIALQGHVCMANSDPHMVTFDGVGYECQLPGEFILYKHQTLPIQVHGFFKKCNHGWAFCPCAVTVMSGGDLFIFDRCRSGTGSETTKDIKKPMRSGLLGCEHGQMRVESFNNAKDYKIYLPTGGYVYARSYYYIDDYYMNIHVHPGSRDVESTVGLCGTLNGIKNDDFLRPDGTVDSFSWHPNEFSLSWRVSNASDSMYNGIPASANVASIQGEYCRCPNMGDQIVFNSTVPVDCSYTENVAKCASDNSYSEKQLAKCRRRRAAAGHDEIFEIRKFEYNPDDRLEAPTWQNGWSEVKAEAFCSNYIYNSSAGKACQAVESVDYEVALRGCKDDIHLTGGTAWALAALDPIKGMCVGELAKNESYWVVDNSTGEVALPAELDVIKCPNDCSYNGECINNNGTSSCECYPGFVSSDCSISRDTIPDLFYMPTNGLCDISQRPCLETPVYGGPFVQSSNLSCKTEHFTASDVITEYNEAEFVHEEEVICPFPKLRQKRSDIISEEVIKIYNISISNDGTNYSQPLKVAVYDSKCYKCDGPSQCQLKNGTCSINGKCFNKEEQNPSDACQICNPNVTTSDWYHRPSTCTIDNQCYTDGQERTGSFCHVCSSDKNRNSWEIKNGTCRIEEMCYKENDTNPDDPCQICIPSWNKTAWYTQNSACRINGTCYHEGDALEGNSCKVCNPAVNITDWVLLNETCFVNYTCYNSSDRNPTEPCQLCDPKYSTETWFDLNGTCSINGSCYNETQRNPARPCQICDPGVSETNWTELSGHCEIEGSCISSQESRRGHGCHICTPSTSKTSWTIKNGTCSINGSCYNETQQNPARPCQICDPVVSITQWTDLNQTCELDGKCISNLESRNGHVCHICSPSTSRTSWTIKNGTCRINGLCYNETQQNPARLCQICDPSISQTLWTILNGTCSINGSCYSETQQNPARLCQICDPGVSNTQWTDLSENCEIEGICIGNLESRRSHVCHVCSSSNSRTAWTIKNGTCSINGSCYNETQQNPTKPCQICDPRVSNTQWTDLNENCEIEGICIGNLESRRGHVCHVCSSSNSRTAWTIKNGTCSINGSCYNETQQNPEKPCQICDPSISQTMWTILNNTCMIDGVCYSTCQVNPGDNTTVCYANTTAYNWTSAEACNKMVDTGSTVKAVSDANMAVILGGVLGSISFIAVTLIAVAAIIHVLHWKSKQKKRKNQYLESNLAPRLSKTSHLGYVCAQNTDVLRGDRYISNPTAIGRDNQGYQSSTERYDRGSKYQQNNRHQPAYKIGRQIYIPPPDY</sequence>
<dbReference type="SUPFAM" id="SSF56436">
    <property type="entry name" value="C-type lectin-like"/>
    <property type="match status" value="1"/>
</dbReference>
<keyword evidence="11" id="KW-1185">Reference proteome</keyword>
<keyword evidence="5" id="KW-1133">Transmembrane helix</keyword>
<proteinExistence type="predicted"/>
<evidence type="ECO:0000256" key="5">
    <source>
        <dbReference type="SAM" id="Phobius"/>
    </source>
</evidence>
<keyword evidence="5" id="KW-0812">Transmembrane</keyword>
<evidence type="ECO:0000256" key="6">
    <source>
        <dbReference type="SAM" id="SignalP"/>
    </source>
</evidence>
<evidence type="ECO:0000256" key="4">
    <source>
        <dbReference type="SAM" id="MobiDB-lite"/>
    </source>
</evidence>
<comment type="caution">
    <text evidence="3">Lacks conserved residue(s) required for the propagation of feature annotation.</text>
</comment>
<accession>A0A1S3IY99</accession>
<dbReference type="InParanoid" id="A0A1S3IY99"/>
<evidence type="ECO:0000256" key="2">
    <source>
        <dbReference type="ARBA" id="ARBA00023157"/>
    </source>
</evidence>
<dbReference type="InterPro" id="IPR000742">
    <property type="entry name" value="EGF"/>
</dbReference>
<gene>
    <name evidence="12" type="primary">LOC106168596</name>
</gene>
<dbReference type="STRING" id="7574.A0A1S3IY99"/>
<evidence type="ECO:0000259" key="10">
    <source>
        <dbReference type="PROSITE" id="PS51233"/>
    </source>
</evidence>
<dbReference type="Proteomes" id="UP000085678">
    <property type="component" value="Unplaced"/>
</dbReference>
<dbReference type="InterPro" id="IPR001304">
    <property type="entry name" value="C-type_lectin-like"/>
</dbReference>
<feature type="disulfide bond" evidence="3">
    <location>
        <begin position="995"/>
        <end position="1005"/>
    </location>
</feature>
<evidence type="ECO:0000256" key="3">
    <source>
        <dbReference type="PROSITE-ProRule" id="PRU00076"/>
    </source>
</evidence>
<evidence type="ECO:0000259" key="8">
    <source>
        <dbReference type="PROSITE" id="PS50041"/>
    </source>
</evidence>
<dbReference type="OrthoDB" id="10001041at2759"/>
<keyword evidence="3" id="KW-0245">EGF-like domain</keyword>
<dbReference type="GeneID" id="106168596"/>
<feature type="domain" description="EGF-like" evidence="7">
    <location>
        <begin position="991"/>
        <end position="1026"/>
    </location>
</feature>
<dbReference type="PROSITE" id="PS50026">
    <property type="entry name" value="EGF_3"/>
    <property type="match status" value="1"/>
</dbReference>
<name>A0A1S3IY99_LINAN</name>
<dbReference type="InterPro" id="IPR058727">
    <property type="entry name" value="Helical_Vwde"/>
</dbReference>